<comment type="cofactor">
    <cofactor evidence="8">
        <name>Mg(2+)</name>
        <dbReference type="ChEBI" id="CHEBI:18420"/>
    </cofactor>
</comment>
<proteinExistence type="inferred from homology"/>
<dbReference type="AlphaFoldDB" id="A0A917AAF7"/>
<dbReference type="GO" id="GO:0006633">
    <property type="term" value="P:fatty acid biosynthetic process"/>
    <property type="evidence" value="ECO:0007669"/>
    <property type="project" value="UniProtKB-UniRule"/>
</dbReference>
<evidence type="ECO:0000256" key="3">
    <source>
        <dbReference type="ARBA" id="ARBA00022723"/>
    </source>
</evidence>
<keyword evidence="8" id="KW-0963">Cytoplasm</keyword>
<dbReference type="Gene3D" id="3.90.470.20">
    <property type="entry name" value="4'-phosphopantetheinyl transferase domain"/>
    <property type="match status" value="1"/>
</dbReference>
<keyword evidence="1 8" id="KW-0444">Lipid biosynthesis</keyword>
<dbReference type="InterPro" id="IPR004568">
    <property type="entry name" value="Ppantetheine-prot_Trfase_dom"/>
</dbReference>
<dbReference type="NCBIfam" id="TIGR00516">
    <property type="entry name" value="acpS"/>
    <property type="match status" value="1"/>
</dbReference>
<dbReference type="InterPro" id="IPR037143">
    <property type="entry name" value="4-PPantetheinyl_Trfase_dom_sf"/>
</dbReference>
<dbReference type="EMBL" id="BMJN01000029">
    <property type="protein sequence ID" value="GGE35040.1"/>
    <property type="molecule type" value="Genomic_DNA"/>
</dbReference>
<dbReference type="Pfam" id="PF01648">
    <property type="entry name" value="ACPS"/>
    <property type="match status" value="1"/>
</dbReference>
<evidence type="ECO:0000256" key="8">
    <source>
        <dbReference type="HAMAP-Rule" id="MF_00101"/>
    </source>
</evidence>
<keyword evidence="3 8" id="KW-0479">Metal-binding</keyword>
<evidence type="ECO:0000313" key="10">
    <source>
        <dbReference type="EMBL" id="GGE35040.1"/>
    </source>
</evidence>
<comment type="function">
    <text evidence="8">Transfers the 4'-phosphopantetheine moiety from coenzyme A to a Ser of acyl-carrier-protein.</text>
</comment>
<keyword evidence="6 8" id="KW-0443">Lipid metabolism</keyword>
<dbReference type="EC" id="2.7.8.7" evidence="8"/>
<keyword evidence="5 8" id="KW-0460">Magnesium</keyword>
<dbReference type="InterPro" id="IPR008278">
    <property type="entry name" value="4-PPantetheinyl_Trfase_dom"/>
</dbReference>
<dbReference type="HAMAP" id="MF_00101">
    <property type="entry name" value="AcpS"/>
    <property type="match status" value="1"/>
</dbReference>
<accession>A0A917AAF7</accession>
<feature type="binding site" evidence="8">
    <location>
        <position position="71"/>
    </location>
    <ligand>
        <name>Mg(2+)</name>
        <dbReference type="ChEBI" id="CHEBI:18420"/>
    </ligand>
</feature>
<evidence type="ECO:0000259" key="9">
    <source>
        <dbReference type="Pfam" id="PF01648"/>
    </source>
</evidence>
<evidence type="ECO:0000256" key="4">
    <source>
        <dbReference type="ARBA" id="ARBA00022832"/>
    </source>
</evidence>
<dbReference type="InterPro" id="IPR002582">
    <property type="entry name" value="ACPS"/>
</dbReference>
<evidence type="ECO:0000256" key="6">
    <source>
        <dbReference type="ARBA" id="ARBA00023098"/>
    </source>
</evidence>
<feature type="domain" description="4'-phosphopantetheinyl transferase" evidence="9">
    <location>
        <begin position="19"/>
        <end position="115"/>
    </location>
</feature>
<reference evidence="10" key="1">
    <citation type="journal article" date="2014" name="Int. J. Syst. Evol. Microbiol.">
        <title>Complete genome sequence of Corynebacterium casei LMG S-19264T (=DSM 44701T), isolated from a smear-ripened cheese.</title>
        <authorList>
            <consortium name="US DOE Joint Genome Institute (JGI-PGF)"/>
            <person name="Walter F."/>
            <person name="Albersmeier A."/>
            <person name="Kalinowski J."/>
            <person name="Ruckert C."/>
        </authorList>
    </citation>
    <scope>NUCLEOTIDE SEQUENCE</scope>
    <source>
        <strain evidence="10">CGMCC 1.15533</strain>
    </source>
</reference>
<protein>
    <recommendedName>
        <fullName evidence="8">Holo-[acyl-carrier-protein] synthase</fullName>
        <shortName evidence="8">Holo-ACP synthase</shortName>
        <ecNumber evidence="8">2.7.8.7</ecNumber>
    </recommendedName>
    <alternativeName>
        <fullName evidence="8">4'-phosphopantetheinyl transferase AcpS</fullName>
    </alternativeName>
</protein>
<dbReference type="SUPFAM" id="SSF56214">
    <property type="entry name" value="4'-phosphopantetheinyl transferase"/>
    <property type="match status" value="1"/>
</dbReference>
<comment type="caution">
    <text evidence="10">The sequence shown here is derived from an EMBL/GenBank/DDBJ whole genome shotgun (WGS) entry which is preliminary data.</text>
</comment>
<evidence type="ECO:0000256" key="5">
    <source>
        <dbReference type="ARBA" id="ARBA00022842"/>
    </source>
</evidence>
<comment type="subcellular location">
    <subcellularLocation>
        <location evidence="8">Cytoplasm</location>
    </subcellularLocation>
</comment>
<keyword evidence="2 8" id="KW-0808">Transferase</keyword>
<dbReference type="NCBIfam" id="TIGR00556">
    <property type="entry name" value="pantethn_trn"/>
    <property type="match status" value="1"/>
</dbReference>
<keyword evidence="4 8" id="KW-0276">Fatty acid metabolism</keyword>
<comment type="similarity">
    <text evidence="8">Belongs to the P-Pant transferase superfamily. AcpS family.</text>
</comment>
<name>A0A917AAF7_9STRE</name>
<evidence type="ECO:0000256" key="1">
    <source>
        <dbReference type="ARBA" id="ARBA00022516"/>
    </source>
</evidence>
<keyword evidence="7 8" id="KW-0275">Fatty acid biosynthesis</keyword>
<sequence>MNHHREFRSFFETMIRGHGIDIEEISSIQKAYERNVRFVDKVLTNREKERFSQLSGKRKFEYLAGRWAAKEAFSKAWGTGLVTRQLSFQDLEILNNQMGAPIFTQSPFEGTIWVSISHAGNLVTASVILEEKDEKKSTQTNEGGN</sequence>
<dbReference type="GO" id="GO:0005737">
    <property type="term" value="C:cytoplasm"/>
    <property type="evidence" value="ECO:0007669"/>
    <property type="project" value="UniProtKB-SubCell"/>
</dbReference>
<organism evidence="10 11">
    <name type="scientific">Streptococcus himalayensis</name>
    <dbReference type="NCBI Taxonomy" id="1888195"/>
    <lineage>
        <taxon>Bacteria</taxon>
        <taxon>Bacillati</taxon>
        <taxon>Bacillota</taxon>
        <taxon>Bacilli</taxon>
        <taxon>Lactobacillales</taxon>
        <taxon>Streptococcaceae</taxon>
        <taxon>Streptococcus</taxon>
    </lineage>
</organism>
<comment type="catalytic activity">
    <reaction evidence="8">
        <text>apo-[ACP] + CoA = holo-[ACP] + adenosine 3',5'-bisphosphate + H(+)</text>
        <dbReference type="Rhea" id="RHEA:12068"/>
        <dbReference type="Rhea" id="RHEA-COMP:9685"/>
        <dbReference type="Rhea" id="RHEA-COMP:9690"/>
        <dbReference type="ChEBI" id="CHEBI:15378"/>
        <dbReference type="ChEBI" id="CHEBI:29999"/>
        <dbReference type="ChEBI" id="CHEBI:57287"/>
        <dbReference type="ChEBI" id="CHEBI:58343"/>
        <dbReference type="ChEBI" id="CHEBI:64479"/>
        <dbReference type="EC" id="2.7.8.7"/>
    </reaction>
</comment>
<gene>
    <name evidence="8 10" type="primary">acpS</name>
    <name evidence="10" type="ORF">GCM10011510_15500</name>
</gene>
<keyword evidence="11" id="KW-1185">Reference proteome</keyword>
<dbReference type="GO" id="GO:0000287">
    <property type="term" value="F:magnesium ion binding"/>
    <property type="evidence" value="ECO:0007669"/>
    <property type="project" value="UniProtKB-UniRule"/>
</dbReference>
<feature type="binding site" evidence="8">
    <location>
        <position position="21"/>
    </location>
    <ligand>
        <name>Mg(2+)</name>
        <dbReference type="ChEBI" id="CHEBI:18420"/>
    </ligand>
</feature>
<reference evidence="10" key="2">
    <citation type="submission" date="2020-09" db="EMBL/GenBank/DDBJ databases">
        <authorList>
            <person name="Sun Q."/>
            <person name="Zhou Y."/>
        </authorList>
    </citation>
    <scope>NUCLEOTIDE SEQUENCE</scope>
    <source>
        <strain evidence="10">CGMCC 1.15533</strain>
    </source>
</reference>
<dbReference type="Proteomes" id="UP000660801">
    <property type="component" value="Unassembled WGS sequence"/>
</dbReference>
<evidence type="ECO:0000313" key="11">
    <source>
        <dbReference type="Proteomes" id="UP000660801"/>
    </source>
</evidence>
<evidence type="ECO:0000256" key="7">
    <source>
        <dbReference type="ARBA" id="ARBA00023160"/>
    </source>
</evidence>
<dbReference type="GO" id="GO:0008897">
    <property type="term" value="F:holo-[acyl-carrier-protein] synthase activity"/>
    <property type="evidence" value="ECO:0007669"/>
    <property type="project" value="UniProtKB-UniRule"/>
</dbReference>
<evidence type="ECO:0000256" key="2">
    <source>
        <dbReference type="ARBA" id="ARBA00022679"/>
    </source>
</evidence>